<dbReference type="InterPro" id="IPR000281">
    <property type="entry name" value="HTH_RpiR"/>
</dbReference>
<dbReference type="InterPro" id="IPR001347">
    <property type="entry name" value="SIS_dom"/>
</dbReference>
<dbReference type="PANTHER" id="PTHR30514">
    <property type="entry name" value="GLUCOKINASE"/>
    <property type="match status" value="1"/>
</dbReference>
<gene>
    <name evidence="3" type="ORF">H6A04_00090</name>
</gene>
<reference evidence="3 4" key="1">
    <citation type="journal article" date="2021" name="Sci. Rep.">
        <title>The distribution of antibiotic resistance genes in chicken gut microbiota commensals.</title>
        <authorList>
            <person name="Juricova H."/>
            <person name="Matiasovicova J."/>
            <person name="Kubasova T."/>
            <person name="Cejkova D."/>
            <person name="Rychlik I."/>
        </authorList>
    </citation>
    <scope>NUCLEOTIDE SEQUENCE [LARGE SCALE GENOMIC DNA]</scope>
    <source>
        <strain evidence="3 4">An425</strain>
    </source>
</reference>
<name>A0ABS2FYN6_FUSMR</name>
<evidence type="ECO:0000313" key="3">
    <source>
        <dbReference type="EMBL" id="MBM6874070.1"/>
    </source>
</evidence>
<dbReference type="PANTHER" id="PTHR30514:SF21">
    <property type="entry name" value="RPIR-FAMILY TRANSCRIPTIONAL REGULATOR"/>
    <property type="match status" value="1"/>
</dbReference>
<dbReference type="InterPro" id="IPR047640">
    <property type="entry name" value="RpiR-like"/>
</dbReference>
<dbReference type="SUPFAM" id="SSF46689">
    <property type="entry name" value="Homeodomain-like"/>
    <property type="match status" value="1"/>
</dbReference>
<dbReference type="Gene3D" id="3.40.50.10490">
    <property type="entry name" value="Glucose-6-phosphate isomerase like protein, domain 1"/>
    <property type="match status" value="1"/>
</dbReference>
<dbReference type="Pfam" id="PF01418">
    <property type="entry name" value="HTH_6"/>
    <property type="match status" value="1"/>
</dbReference>
<dbReference type="PROSITE" id="PS51464">
    <property type="entry name" value="SIS"/>
    <property type="match status" value="1"/>
</dbReference>
<dbReference type="InterPro" id="IPR046348">
    <property type="entry name" value="SIS_dom_sf"/>
</dbReference>
<proteinExistence type="predicted"/>
<feature type="domain" description="SIS" evidence="2">
    <location>
        <begin position="87"/>
        <end position="210"/>
    </location>
</feature>
<comment type="caution">
    <text evidence="3">The sequence shown here is derived from an EMBL/GenBank/DDBJ whole genome shotgun (WGS) entry which is preliminary data.</text>
</comment>
<dbReference type="RefSeq" id="WP_204687700.1">
    <property type="nucleotide sequence ID" value="NZ_JACJLT010000001.1"/>
</dbReference>
<evidence type="ECO:0000259" key="1">
    <source>
        <dbReference type="PROSITE" id="PS51071"/>
    </source>
</evidence>
<dbReference type="EMBL" id="JACJLT010000001">
    <property type="protein sequence ID" value="MBM6874070.1"/>
    <property type="molecule type" value="Genomic_DNA"/>
</dbReference>
<dbReference type="PROSITE" id="PS51071">
    <property type="entry name" value="HTH_RPIR"/>
    <property type="match status" value="1"/>
</dbReference>
<keyword evidence="4" id="KW-1185">Reference proteome</keyword>
<dbReference type="SUPFAM" id="SSF53697">
    <property type="entry name" value="SIS domain"/>
    <property type="match status" value="1"/>
</dbReference>
<protein>
    <submittedName>
        <fullName evidence="3">MurR/RpiR family transcriptional regulator</fullName>
    </submittedName>
</protein>
<evidence type="ECO:0000259" key="2">
    <source>
        <dbReference type="PROSITE" id="PS51464"/>
    </source>
</evidence>
<evidence type="ECO:0000313" key="4">
    <source>
        <dbReference type="Proteomes" id="UP000728968"/>
    </source>
</evidence>
<dbReference type="InterPro" id="IPR009057">
    <property type="entry name" value="Homeodomain-like_sf"/>
</dbReference>
<dbReference type="Proteomes" id="UP000728968">
    <property type="component" value="Unassembled WGS sequence"/>
</dbReference>
<dbReference type="Pfam" id="PF01380">
    <property type="entry name" value="SIS"/>
    <property type="match status" value="1"/>
</dbReference>
<accession>A0ABS2FYN6</accession>
<sequence length="210" mass="24048">MLDINYIVKKHKLNDLEKNILLYIQNKINKNQKLSIRETAKDNYTSTTVIYSCIKKIGFKSFPDLIFYIKNSNKKPNIQTEINLSIPLELIKKYNDPLIMFCSIGIANNITSYMNERMALLGKRSIANGHIQLLENITNKTILFVVSESGETESLLDMIQIAKKNHVPIISFIGKKDSSVEKKSDYSFVLNHGIFFANVISTFEHLISKI</sequence>
<dbReference type="InterPro" id="IPR036388">
    <property type="entry name" value="WH-like_DNA-bd_sf"/>
</dbReference>
<dbReference type="Gene3D" id="1.10.10.10">
    <property type="entry name" value="Winged helix-like DNA-binding domain superfamily/Winged helix DNA-binding domain"/>
    <property type="match status" value="1"/>
</dbReference>
<organism evidence="3 4">
    <name type="scientific">Fusobacterium mortiferum</name>
    <dbReference type="NCBI Taxonomy" id="850"/>
    <lineage>
        <taxon>Bacteria</taxon>
        <taxon>Fusobacteriati</taxon>
        <taxon>Fusobacteriota</taxon>
        <taxon>Fusobacteriia</taxon>
        <taxon>Fusobacteriales</taxon>
        <taxon>Fusobacteriaceae</taxon>
        <taxon>Fusobacterium</taxon>
    </lineage>
</organism>
<feature type="domain" description="HTH rpiR-type" evidence="1">
    <location>
        <begin position="1"/>
        <end position="76"/>
    </location>
</feature>